<dbReference type="EMBL" id="PFSJ01000019">
    <property type="protein sequence ID" value="PJC23602.1"/>
    <property type="molecule type" value="Genomic_DNA"/>
</dbReference>
<dbReference type="Proteomes" id="UP000229756">
    <property type="component" value="Unassembled WGS sequence"/>
</dbReference>
<proteinExistence type="predicted"/>
<reference evidence="2" key="1">
    <citation type="submission" date="2017-09" db="EMBL/GenBank/DDBJ databases">
        <title>Depth-based differentiation of microbial function through sediment-hosted aquifers and enrichment of novel symbionts in the deep terrestrial subsurface.</title>
        <authorList>
            <person name="Probst A.J."/>
            <person name="Ladd B."/>
            <person name="Jarett J.K."/>
            <person name="Geller-Mcgrath D.E."/>
            <person name="Sieber C.M.K."/>
            <person name="Emerson J.B."/>
            <person name="Anantharaman K."/>
            <person name="Thomas B.C."/>
            <person name="Malmstrom R."/>
            <person name="Stieglmeier M."/>
            <person name="Klingl A."/>
            <person name="Woyke T."/>
            <person name="Ryan C.M."/>
            <person name="Banfield J.F."/>
        </authorList>
    </citation>
    <scope>NUCLEOTIDE SEQUENCE [LARGE SCALE GENOMIC DNA]</scope>
</reference>
<gene>
    <name evidence="1" type="ORF">CO058_02485</name>
</gene>
<evidence type="ECO:0000313" key="2">
    <source>
        <dbReference type="Proteomes" id="UP000229756"/>
    </source>
</evidence>
<dbReference type="AlphaFoldDB" id="A0A2M8ELI7"/>
<sequence length="290" mass="34850">MQKNKKILEILKKFDGKGKNNPDWKLIKANLYTSLIQKRPIQLISFTCSTINPAYMFDKVNPENYVSLDPTGNNLEICLPKISEMAKRFGEENINYEILILIGNTDPFYIYTQEGKSLNFTKKQLFAKYNSRWVIYKKELEEWIKFSYPELNFKVVSWYELEKDWERKVKVSFYKLFRETYKNIDKYYSQVELEWEFVKLENAFGEGRYFGSLEVPPREVLQDWIKRKFSEYTIQGLWIKQIFPYGILMQNEMPTDLRYKMYQPLIKKFYGNDVTLPNIYPFGVDNFGFN</sequence>
<name>A0A2M8ELI7_UNCKA</name>
<protein>
    <submittedName>
        <fullName evidence="1">Uncharacterized protein</fullName>
    </submittedName>
</protein>
<evidence type="ECO:0000313" key="1">
    <source>
        <dbReference type="EMBL" id="PJC23602.1"/>
    </source>
</evidence>
<organism evidence="1 2">
    <name type="scientific">candidate division WWE3 bacterium CG_4_9_14_0_2_um_filter_35_11</name>
    <dbReference type="NCBI Taxonomy" id="1975077"/>
    <lineage>
        <taxon>Bacteria</taxon>
        <taxon>Katanobacteria</taxon>
    </lineage>
</organism>
<accession>A0A2M8ELI7</accession>
<comment type="caution">
    <text evidence="1">The sequence shown here is derived from an EMBL/GenBank/DDBJ whole genome shotgun (WGS) entry which is preliminary data.</text>
</comment>